<evidence type="ECO:0000256" key="1">
    <source>
        <dbReference type="ARBA" id="ARBA00004442"/>
    </source>
</evidence>
<feature type="region of interest" description="Disordered" evidence="6">
    <location>
        <begin position="488"/>
        <end position="513"/>
    </location>
</feature>
<dbReference type="Gene3D" id="1.25.40.390">
    <property type="match status" value="1"/>
</dbReference>
<dbReference type="CDD" id="cd08977">
    <property type="entry name" value="SusD"/>
    <property type="match status" value="1"/>
</dbReference>
<dbReference type="RefSeq" id="WP_344979504.1">
    <property type="nucleotide sequence ID" value="NZ_BAABFN010000005.1"/>
</dbReference>
<evidence type="ECO:0000256" key="6">
    <source>
        <dbReference type="SAM" id="MobiDB-lite"/>
    </source>
</evidence>
<dbReference type="Pfam" id="PF07980">
    <property type="entry name" value="SusD_RagB"/>
    <property type="match status" value="1"/>
</dbReference>
<gene>
    <name evidence="9" type="ORF">GCM10023143_23480</name>
</gene>
<dbReference type="InterPro" id="IPR012944">
    <property type="entry name" value="SusD_RagB_dom"/>
</dbReference>
<sequence length="513" mass="58120">MKTCFKYIILTLLPAALMSSCKESFLDIKPEDRITEDNFWKSEQDTHLALYGIYNTLKERHVYGYGGGIDACSPNAYQWAYWEGMEMQVGDGTIQPGDGGIVSERWRDCYKGINRANYFLANVDKVEMDEKEKETMKGEAYFLRGVFYALLADSYGGVPLITTPISVDTSRLLKRASEADTWKQVHADYAEAIKRLPEEAELMGRATLGAAYGMDMRAYLYEGNWDKVIEYADKITALNRYGLFHSYQGLFQLANEDNEEVIFDVQFMDGPFQQGSVFDRYWQPQNLKYGIDGSNSVAPIQNLVDAYETLDGAPVDPDHPYDNRDPRLDFTILRPGALFQGQKYPEEIKNHTGQKVGFAIRKYTIETQQVKAEQSPLNFIVLRYADVLLSKAEALIEKGGSGVPQAIDFINQIRNGRDDVKLKPLSAGLSAAAAREALRHERRIEFAMEGLYWSDVRRWGIGTKVYPIQVRGGNGELIETKFANGYNPEKNDHLPIPDDEISQNPNLEQNPGY</sequence>
<accession>A0ABP8FY90</accession>
<organism evidence="9 10">
    <name type="scientific">Compostibacter hankyongensis</name>
    <dbReference type="NCBI Taxonomy" id="1007089"/>
    <lineage>
        <taxon>Bacteria</taxon>
        <taxon>Pseudomonadati</taxon>
        <taxon>Bacteroidota</taxon>
        <taxon>Chitinophagia</taxon>
        <taxon>Chitinophagales</taxon>
        <taxon>Chitinophagaceae</taxon>
        <taxon>Compostibacter</taxon>
    </lineage>
</organism>
<dbReference type="SUPFAM" id="SSF48452">
    <property type="entry name" value="TPR-like"/>
    <property type="match status" value="1"/>
</dbReference>
<name>A0ABP8FY90_9BACT</name>
<comment type="subcellular location">
    <subcellularLocation>
        <location evidence="1">Cell outer membrane</location>
    </subcellularLocation>
</comment>
<feature type="compositionally biased region" description="Polar residues" evidence="6">
    <location>
        <begin position="502"/>
        <end position="513"/>
    </location>
</feature>
<evidence type="ECO:0000256" key="4">
    <source>
        <dbReference type="ARBA" id="ARBA00023136"/>
    </source>
</evidence>
<feature type="domain" description="RagB/SusD" evidence="7">
    <location>
        <begin position="260"/>
        <end position="513"/>
    </location>
</feature>
<dbReference type="Proteomes" id="UP001501207">
    <property type="component" value="Unassembled WGS sequence"/>
</dbReference>
<comment type="similarity">
    <text evidence="2">Belongs to the SusD family.</text>
</comment>
<keyword evidence="10" id="KW-1185">Reference proteome</keyword>
<dbReference type="InterPro" id="IPR033985">
    <property type="entry name" value="SusD-like_N"/>
</dbReference>
<reference evidence="10" key="1">
    <citation type="journal article" date="2019" name="Int. J. Syst. Evol. Microbiol.">
        <title>The Global Catalogue of Microorganisms (GCM) 10K type strain sequencing project: providing services to taxonomists for standard genome sequencing and annotation.</title>
        <authorList>
            <consortium name="The Broad Institute Genomics Platform"/>
            <consortium name="The Broad Institute Genome Sequencing Center for Infectious Disease"/>
            <person name="Wu L."/>
            <person name="Ma J."/>
        </authorList>
    </citation>
    <scope>NUCLEOTIDE SEQUENCE [LARGE SCALE GENOMIC DNA]</scope>
    <source>
        <strain evidence="10">JCM 17664</strain>
    </source>
</reference>
<keyword evidence="5" id="KW-0998">Cell outer membrane</keyword>
<feature type="domain" description="SusD-like N-terminal" evidence="8">
    <location>
        <begin position="100"/>
        <end position="220"/>
    </location>
</feature>
<dbReference type="Pfam" id="PF14322">
    <property type="entry name" value="SusD-like_3"/>
    <property type="match status" value="1"/>
</dbReference>
<evidence type="ECO:0000313" key="10">
    <source>
        <dbReference type="Proteomes" id="UP001501207"/>
    </source>
</evidence>
<proteinExistence type="inferred from homology"/>
<evidence type="ECO:0000256" key="3">
    <source>
        <dbReference type="ARBA" id="ARBA00022729"/>
    </source>
</evidence>
<evidence type="ECO:0000313" key="9">
    <source>
        <dbReference type="EMBL" id="GAA4313297.1"/>
    </source>
</evidence>
<evidence type="ECO:0000259" key="7">
    <source>
        <dbReference type="Pfam" id="PF07980"/>
    </source>
</evidence>
<evidence type="ECO:0000259" key="8">
    <source>
        <dbReference type="Pfam" id="PF14322"/>
    </source>
</evidence>
<keyword evidence="3" id="KW-0732">Signal</keyword>
<evidence type="ECO:0000256" key="2">
    <source>
        <dbReference type="ARBA" id="ARBA00006275"/>
    </source>
</evidence>
<keyword evidence="4" id="KW-0472">Membrane</keyword>
<comment type="caution">
    <text evidence="9">The sequence shown here is derived from an EMBL/GenBank/DDBJ whole genome shotgun (WGS) entry which is preliminary data.</text>
</comment>
<dbReference type="PROSITE" id="PS51257">
    <property type="entry name" value="PROKAR_LIPOPROTEIN"/>
    <property type="match status" value="1"/>
</dbReference>
<protein>
    <submittedName>
        <fullName evidence="9">RagB/SusD family nutrient uptake outer membrane protein</fullName>
    </submittedName>
</protein>
<evidence type="ECO:0000256" key="5">
    <source>
        <dbReference type="ARBA" id="ARBA00023237"/>
    </source>
</evidence>
<dbReference type="InterPro" id="IPR011990">
    <property type="entry name" value="TPR-like_helical_dom_sf"/>
</dbReference>
<dbReference type="EMBL" id="BAABFN010000005">
    <property type="protein sequence ID" value="GAA4313297.1"/>
    <property type="molecule type" value="Genomic_DNA"/>
</dbReference>